<reference evidence="1" key="1">
    <citation type="submission" date="2020-11" db="EMBL/GenBank/DDBJ databases">
        <authorList>
            <person name="Tran Van P."/>
        </authorList>
    </citation>
    <scope>NUCLEOTIDE SEQUENCE</scope>
</reference>
<proteinExistence type="predicted"/>
<dbReference type="EMBL" id="OE001736">
    <property type="protein sequence ID" value="CAD7457507.1"/>
    <property type="molecule type" value="Genomic_DNA"/>
</dbReference>
<organism evidence="1">
    <name type="scientific">Timema tahoe</name>
    <dbReference type="NCBI Taxonomy" id="61484"/>
    <lineage>
        <taxon>Eukaryota</taxon>
        <taxon>Metazoa</taxon>
        <taxon>Ecdysozoa</taxon>
        <taxon>Arthropoda</taxon>
        <taxon>Hexapoda</taxon>
        <taxon>Insecta</taxon>
        <taxon>Pterygota</taxon>
        <taxon>Neoptera</taxon>
        <taxon>Polyneoptera</taxon>
        <taxon>Phasmatodea</taxon>
        <taxon>Timematodea</taxon>
        <taxon>Timematoidea</taxon>
        <taxon>Timematidae</taxon>
        <taxon>Timema</taxon>
    </lineage>
</organism>
<gene>
    <name evidence="1" type="ORF">TTEB3V08_LOCUS5500</name>
</gene>
<evidence type="ECO:0000313" key="1">
    <source>
        <dbReference type="EMBL" id="CAD7457507.1"/>
    </source>
</evidence>
<name>A0A7R9IFV9_9NEOP</name>
<dbReference type="AlphaFoldDB" id="A0A7R9IFV9"/>
<protein>
    <submittedName>
        <fullName evidence="1">Uncharacterized protein</fullName>
    </submittedName>
</protein>
<accession>A0A7R9IFV9</accession>
<sequence>MRPPENVARLTSHPLAPVSSSHHRVPLIVIIDYIHVLLKRHEIWFNTTKALLLTTDNINIHTSNGICINDHVEQPFSLVHQEVSNIFASRQRPLSHYGSIVEQSLNSPLHLTGITTVRQVKQPLKSPPRLTDITTVRQVEQSLKSPLHLTGITTVRQVEQSLKSPPRLTDITTVRQVVRLCTNYDNELGMRTVGFRGNAPAFALKES</sequence>